<comment type="caution">
    <text evidence="1">The sequence shown here is derived from an EMBL/GenBank/DDBJ whole genome shotgun (WGS) entry which is preliminary data.</text>
</comment>
<dbReference type="EMBL" id="CM056742">
    <property type="protein sequence ID" value="KAJ8681298.1"/>
    <property type="molecule type" value="Genomic_DNA"/>
</dbReference>
<organism evidence="1 2">
    <name type="scientific">Eretmocerus hayati</name>
    <dbReference type="NCBI Taxonomy" id="131215"/>
    <lineage>
        <taxon>Eukaryota</taxon>
        <taxon>Metazoa</taxon>
        <taxon>Ecdysozoa</taxon>
        <taxon>Arthropoda</taxon>
        <taxon>Hexapoda</taxon>
        <taxon>Insecta</taxon>
        <taxon>Pterygota</taxon>
        <taxon>Neoptera</taxon>
        <taxon>Endopterygota</taxon>
        <taxon>Hymenoptera</taxon>
        <taxon>Apocrita</taxon>
        <taxon>Proctotrupomorpha</taxon>
        <taxon>Chalcidoidea</taxon>
        <taxon>Aphelinidae</taxon>
        <taxon>Aphelininae</taxon>
        <taxon>Eretmocerus</taxon>
    </lineage>
</organism>
<keyword evidence="2" id="KW-1185">Reference proteome</keyword>
<name>A0ACC2PDY3_9HYME</name>
<evidence type="ECO:0000313" key="2">
    <source>
        <dbReference type="Proteomes" id="UP001239111"/>
    </source>
</evidence>
<accession>A0ACC2PDY3</accession>
<dbReference type="Proteomes" id="UP001239111">
    <property type="component" value="Chromosome 2"/>
</dbReference>
<sequence>MVRENKSFSDLTPRQQHNRLQQILNADLRNVALNVARYREGEGNLPQGNEHINENIPTNNDDGPRTIEVDPNLEIQFNLNHVAHPEDDHRVDIVNRLVDIGNGNSDDESDDPYDSDNSNINDDKGFNLSNFLIQWSTTHNITQVAVTNLLGGLRDAGHDELPKDARTLLSTPRNTSSNVHQMGSSGSYAHFGLEKALRLLLECVDQVEIPDIIEFDIHVDGMNISKSSNAKVWPILGSIANVPFVDEPFVIGMHHGPKQPENVHEFMRPFSDEYQRLKRTGLVIGGRQIGVTLRYVIADTPAKNLLSVFPSHNSRCGRCIQVGRKVLHRCVFLETDSPLRTHQNFRENVPPQYLNARSPLEDFVEDLERQVLLDPMHQLYMGCTLRHISKIFVSALKSLENDDLLNSLDRDYESFREWVPMEFVRKPRPLTQVDKFKATELRELLLYTGPVIFSKYVSAEAMHHFNTLNLAARLLNDPEQYANSNALVRQLLSDYVSTMRTLHGDFHIVYNIHNLLHLAEEALRHGTLEGFSAFKYENFLGVMRKMIRQGNHVLAQIMNRLNEKTVAALQASKIKSKRESHIAPGTFVLSRVSHKIHVPVGFTNPRESLKCSNFTLTCSRPNNCCCLHDGTFVSIQFICENANRQKVIVGYKYILCQSIENYPLDSRLFNICRAQTESPELFVLPITSIKYKVFQMKFQDYYYFFPILHSCS</sequence>
<protein>
    <submittedName>
        <fullName evidence="1">Uncharacterized protein</fullName>
    </submittedName>
</protein>
<evidence type="ECO:0000313" key="1">
    <source>
        <dbReference type="EMBL" id="KAJ8681298.1"/>
    </source>
</evidence>
<gene>
    <name evidence="1" type="ORF">QAD02_017085</name>
</gene>
<proteinExistence type="predicted"/>
<reference evidence="1" key="1">
    <citation type="submission" date="2023-04" db="EMBL/GenBank/DDBJ databases">
        <title>A chromosome-level genome assembly of the parasitoid wasp Eretmocerus hayati.</title>
        <authorList>
            <person name="Zhong Y."/>
            <person name="Liu S."/>
            <person name="Liu Y."/>
        </authorList>
    </citation>
    <scope>NUCLEOTIDE SEQUENCE</scope>
    <source>
        <strain evidence="1">ZJU_SS_LIU_2023</strain>
    </source>
</reference>